<evidence type="ECO:0000313" key="1">
    <source>
        <dbReference type="EMBL" id="OJA09025.1"/>
    </source>
</evidence>
<keyword evidence="2" id="KW-1185">Reference proteome</keyword>
<sequence length="83" mass="8977">MPAPAPVEAPLNSISDDLSHCKGLSCDSGHYWDYTPQLLVPQTFEALQLSKSAYRQGHISATGQSALYILGMTLSSMLSSDLY</sequence>
<evidence type="ECO:0000313" key="2">
    <source>
        <dbReference type="Proteomes" id="UP000183567"/>
    </source>
</evidence>
<accession>A0A1J8Q5R3</accession>
<dbReference type="Proteomes" id="UP000183567">
    <property type="component" value="Unassembled WGS sequence"/>
</dbReference>
<protein>
    <submittedName>
        <fullName evidence="1">Uncharacterized protein</fullName>
    </submittedName>
</protein>
<reference evidence="1 2" key="1">
    <citation type="submission" date="2016-03" db="EMBL/GenBank/DDBJ databases">
        <title>Comparative genomics of the ectomycorrhizal sister species Rhizopogon vinicolor and Rhizopogon vesiculosus (Basidiomycota: Boletales) reveals a divergence of the mating type B locus.</title>
        <authorList>
            <person name="Mujic A.B."/>
            <person name="Kuo A."/>
            <person name="Tritt A."/>
            <person name="Lipzen A."/>
            <person name="Chen C."/>
            <person name="Johnson J."/>
            <person name="Sharma A."/>
            <person name="Barry K."/>
            <person name="Grigoriev I.V."/>
            <person name="Spatafora J.W."/>
        </authorList>
    </citation>
    <scope>NUCLEOTIDE SEQUENCE [LARGE SCALE GENOMIC DNA]</scope>
    <source>
        <strain evidence="1 2">AM-OR11-056</strain>
    </source>
</reference>
<dbReference type="AlphaFoldDB" id="A0A1J8Q5R3"/>
<dbReference type="OrthoDB" id="3270175at2759"/>
<dbReference type="EMBL" id="LVVM01006043">
    <property type="protein sequence ID" value="OJA09025.1"/>
    <property type="molecule type" value="Genomic_DNA"/>
</dbReference>
<name>A0A1J8Q5R3_9AGAM</name>
<gene>
    <name evidence="1" type="ORF">AZE42_09023</name>
</gene>
<proteinExistence type="predicted"/>
<comment type="caution">
    <text evidence="1">The sequence shown here is derived from an EMBL/GenBank/DDBJ whole genome shotgun (WGS) entry which is preliminary data.</text>
</comment>
<organism evidence="1 2">
    <name type="scientific">Rhizopogon vesiculosus</name>
    <dbReference type="NCBI Taxonomy" id="180088"/>
    <lineage>
        <taxon>Eukaryota</taxon>
        <taxon>Fungi</taxon>
        <taxon>Dikarya</taxon>
        <taxon>Basidiomycota</taxon>
        <taxon>Agaricomycotina</taxon>
        <taxon>Agaricomycetes</taxon>
        <taxon>Agaricomycetidae</taxon>
        <taxon>Boletales</taxon>
        <taxon>Suillineae</taxon>
        <taxon>Rhizopogonaceae</taxon>
        <taxon>Rhizopogon</taxon>
    </lineage>
</organism>